<accession>A0A6N6VTR8</accession>
<keyword evidence="2" id="KW-1185">Reference proteome</keyword>
<dbReference type="RefSeq" id="WP_153421876.1">
    <property type="nucleotide sequence ID" value="NZ_WFLM01000009.1"/>
</dbReference>
<evidence type="ECO:0000313" key="1">
    <source>
        <dbReference type="EMBL" id="KAB8035851.1"/>
    </source>
</evidence>
<evidence type="ECO:0000313" key="2">
    <source>
        <dbReference type="Proteomes" id="UP000437748"/>
    </source>
</evidence>
<name>A0A6N6VTR8_9BACT</name>
<proteinExistence type="predicted"/>
<dbReference type="AlphaFoldDB" id="A0A6N6VTR8"/>
<organism evidence="1 2">
    <name type="scientific">Silvanigrella paludirubra</name>
    <dbReference type="NCBI Taxonomy" id="2499159"/>
    <lineage>
        <taxon>Bacteria</taxon>
        <taxon>Pseudomonadati</taxon>
        <taxon>Bdellovibrionota</taxon>
        <taxon>Oligoflexia</taxon>
        <taxon>Silvanigrellales</taxon>
        <taxon>Silvanigrellaceae</taxon>
        <taxon>Silvanigrella</taxon>
    </lineage>
</organism>
<dbReference type="Proteomes" id="UP000437748">
    <property type="component" value="Unassembled WGS sequence"/>
</dbReference>
<reference evidence="1 2" key="1">
    <citation type="submission" date="2019-10" db="EMBL/GenBank/DDBJ databases">
        <title>New species of Slilvanegrellaceae.</title>
        <authorList>
            <person name="Pitt A."/>
            <person name="Hahn M.W."/>
        </authorList>
    </citation>
    <scope>NUCLEOTIDE SEQUENCE [LARGE SCALE GENOMIC DNA]</scope>
    <source>
        <strain evidence="1 2">SP-Ram-0.45-NSY-1</strain>
    </source>
</reference>
<gene>
    <name evidence="1" type="ORF">GCL60_16610</name>
</gene>
<comment type="caution">
    <text evidence="1">The sequence shown here is derived from an EMBL/GenBank/DDBJ whole genome shotgun (WGS) entry which is preliminary data.</text>
</comment>
<dbReference type="EMBL" id="WFLM01000009">
    <property type="protein sequence ID" value="KAB8035851.1"/>
    <property type="molecule type" value="Genomic_DNA"/>
</dbReference>
<sequence>MEKIENHADEAKKRLLKQFQNSKILNAFVEAIGERFQELEDELFNLYLLNYLNAEGNKLDDFGDIIGSLRAGLDDEKFKNLLTAAICENNSEGTIEDLIQICRLLTRPKKVQLFEPAPNQVALAVINPQPLTDLKTISKALKSSKLANTELSTFLINLDSPFLFNESNFQETRGFGDESILGGRFAIELE</sequence>
<protein>
    <submittedName>
        <fullName evidence="1">Uncharacterized protein</fullName>
    </submittedName>
</protein>